<dbReference type="PRINTS" id="PR00081">
    <property type="entry name" value="GDHRDH"/>
</dbReference>
<name>A0A1C4X0B6_MICVI</name>
<sequence length="254" mass="26894">MATGLAGKVAVVTGSSRGIGKGIAVALAREGAKVVVNGLDDDVEAEKTYREVTQNGGVALLCPGDMTDEAVAGDLFDRTERELGGIDILVNNVGGGKNIPFLDIDEKLWHEVLDLNLHTTFRCIRLVLPGMLERGFGRIINIASQLGVKGGFQLAHYATAKAGLIGLTRSLALEFAGSGVTVNAIAPGRIQTELRPGAARVSQEWLERKLREIPMSRFGRVEEVAATAVLIASSPSGDFYTGQTFHPNGGEVMP</sequence>
<protein>
    <submittedName>
        <fullName evidence="3">3-oxoacyl-[acyl-carrier protein] reductase</fullName>
    </submittedName>
</protein>
<comment type="similarity">
    <text evidence="1">Belongs to the short-chain dehydrogenases/reductases (SDR) family.</text>
</comment>
<dbReference type="Proteomes" id="UP000198242">
    <property type="component" value="Chromosome I"/>
</dbReference>
<dbReference type="FunFam" id="3.40.50.720:FF:000173">
    <property type="entry name" value="3-oxoacyl-[acyl-carrier protein] reductase"/>
    <property type="match status" value="1"/>
</dbReference>
<dbReference type="SUPFAM" id="SSF51735">
    <property type="entry name" value="NAD(P)-binding Rossmann-fold domains"/>
    <property type="match status" value="1"/>
</dbReference>
<evidence type="ECO:0000313" key="3">
    <source>
        <dbReference type="EMBL" id="SCF01561.1"/>
    </source>
</evidence>
<dbReference type="GO" id="GO:0032787">
    <property type="term" value="P:monocarboxylic acid metabolic process"/>
    <property type="evidence" value="ECO:0007669"/>
    <property type="project" value="UniProtKB-ARBA"/>
</dbReference>
<dbReference type="PROSITE" id="PS00061">
    <property type="entry name" value="ADH_SHORT"/>
    <property type="match status" value="1"/>
</dbReference>
<dbReference type="PANTHER" id="PTHR42879">
    <property type="entry name" value="3-OXOACYL-(ACYL-CARRIER-PROTEIN) REDUCTASE"/>
    <property type="match status" value="1"/>
</dbReference>
<dbReference type="InterPro" id="IPR020904">
    <property type="entry name" value="Sc_DH/Rdtase_CS"/>
</dbReference>
<dbReference type="PRINTS" id="PR00080">
    <property type="entry name" value="SDRFAMILY"/>
</dbReference>
<evidence type="ECO:0000256" key="2">
    <source>
        <dbReference type="ARBA" id="ARBA00023002"/>
    </source>
</evidence>
<dbReference type="Gene3D" id="3.40.50.720">
    <property type="entry name" value="NAD(P)-binding Rossmann-like Domain"/>
    <property type="match status" value="1"/>
</dbReference>
<evidence type="ECO:0000256" key="1">
    <source>
        <dbReference type="ARBA" id="ARBA00006484"/>
    </source>
</evidence>
<dbReference type="GO" id="GO:0016491">
    <property type="term" value="F:oxidoreductase activity"/>
    <property type="evidence" value="ECO:0007669"/>
    <property type="project" value="UniProtKB-KW"/>
</dbReference>
<proteinExistence type="inferred from homology"/>
<accession>A0A1C4X0B6</accession>
<keyword evidence="2" id="KW-0560">Oxidoreductase</keyword>
<dbReference type="AlphaFoldDB" id="A0A1C4X0B6"/>
<dbReference type="InterPro" id="IPR036291">
    <property type="entry name" value="NAD(P)-bd_dom_sf"/>
</dbReference>
<organism evidence="3 4">
    <name type="scientific">Micromonospora viridifaciens</name>
    <dbReference type="NCBI Taxonomy" id="1881"/>
    <lineage>
        <taxon>Bacteria</taxon>
        <taxon>Bacillati</taxon>
        <taxon>Actinomycetota</taxon>
        <taxon>Actinomycetes</taxon>
        <taxon>Micromonosporales</taxon>
        <taxon>Micromonosporaceae</taxon>
        <taxon>Micromonospora</taxon>
    </lineage>
</organism>
<dbReference type="OrthoDB" id="286404at2"/>
<dbReference type="Pfam" id="PF13561">
    <property type="entry name" value="adh_short_C2"/>
    <property type="match status" value="1"/>
</dbReference>
<dbReference type="RefSeq" id="WP_089006709.1">
    <property type="nucleotide sequence ID" value="NZ_LT607411.1"/>
</dbReference>
<dbReference type="InterPro" id="IPR050259">
    <property type="entry name" value="SDR"/>
</dbReference>
<dbReference type="PANTHER" id="PTHR42879:SF2">
    <property type="entry name" value="3-OXOACYL-[ACYL-CARRIER-PROTEIN] REDUCTASE FABG"/>
    <property type="match status" value="1"/>
</dbReference>
<reference evidence="4" key="1">
    <citation type="submission" date="2016-06" db="EMBL/GenBank/DDBJ databases">
        <authorList>
            <person name="Varghese N."/>
            <person name="Submissions Spin"/>
        </authorList>
    </citation>
    <scope>NUCLEOTIDE SEQUENCE [LARGE SCALE GENOMIC DNA]</scope>
    <source>
        <strain evidence="4">DSM 43909</strain>
    </source>
</reference>
<evidence type="ECO:0000313" key="4">
    <source>
        <dbReference type="Proteomes" id="UP000198242"/>
    </source>
</evidence>
<keyword evidence="4" id="KW-1185">Reference proteome</keyword>
<gene>
    <name evidence="3" type="ORF">GA0074695_2880</name>
</gene>
<dbReference type="InterPro" id="IPR002347">
    <property type="entry name" value="SDR_fam"/>
</dbReference>
<dbReference type="EMBL" id="LT607411">
    <property type="protein sequence ID" value="SCF01561.1"/>
    <property type="molecule type" value="Genomic_DNA"/>
</dbReference>